<dbReference type="OrthoDB" id="10067249at2759"/>
<dbReference type="InterPro" id="IPR000477">
    <property type="entry name" value="RT_dom"/>
</dbReference>
<reference evidence="1" key="1">
    <citation type="submission" date="2020-04" db="EMBL/GenBank/DDBJ databases">
        <authorList>
            <person name="Alioto T."/>
            <person name="Alioto T."/>
            <person name="Gomez Garrido J."/>
        </authorList>
    </citation>
    <scope>NUCLEOTIDE SEQUENCE</scope>
    <source>
        <strain evidence="1">A484AB</strain>
    </source>
</reference>
<dbReference type="InterPro" id="IPR005135">
    <property type="entry name" value="Endo/exonuclease/phosphatase"/>
</dbReference>
<keyword evidence="2" id="KW-1185">Reference proteome</keyword>
<dbReference type="EMBL" id="CACRXK020014637">
    <property type="protein sequence ID" value="CAB4027171.1"/>
    <property type="molecule type" value="Genomic_DNA"/>
</dbReference>
<dbReference type="InterPro" id="IPR036691">
    <property type="entry name" value="Endo/exonu/phosph_ase_sf"/>
</dbReference>
<evidence type="ECO:0000313" key="2">
    <source>
        <dbReference type="Proteomes" id="UP001152795"/>
    </source>
</evidence>
<dbReference type="Pfam" id="PF00078">
    <property type="entry name" value="RVT_1"/>
    <property type="match status" value="1"/>
</dbReference>
<evidence type="ECO:0000313" key="1">
    <source>
        <dbReference type="EMBL" id="CAB4027171.1"/>
    </source>
</evidence>
<dbReference type="GO" id="GO:0003824">
    <property type="term" value="F:catalytic activity"/>
    <property type="evidence" value="ECO:0007669"/>
    <property type="project" value="InterPro"/>
</dbReference>
<dbReference type="Proteomes" id="UP001152795">
    <property type="component" value="Unassembled WGS sequence"/>
</dbReference>
<feature type="non-terminal residue" evidence="1">
    <location>
        <position position="677"/>
    </location>
</feature>
<dbReference type="SUPFAM" id="SSF56219">
    <property type="entry name" value="DNase I-like"/>
    <property type="match status" value="1"/>
</dbReference>
<protein>
    <submittedName>
        <fullName evidence="1">Uncharacterized protein</fullName>
    </submittedName>
</protein>
<organism evidence="1 2">
    <name type="scientific">Paramuricea clavata</name>
    <name type="common">Red gorgonian</name>
    <name type="synonym">Violescent sea-whip</name>
    <dbReference type="NCBI Taxonomy" id="317549"/>
    <lineage>
        <taxon>Eukaryota</taxon>
        <taxon>Metazoa</taxon>
        <taxon>Cnidaria</taxon>
        <taxon>Anthozoa</taxon>
        <taxon>Octocorallia</taxon>
        <taxon>Malacalcyonacea</taxon>
        <taxon>Plexauridae</taxon>
        <taxon>Paramuricea</taxon>
    </lineage>
</organism>
<dbReference type="Pfam" id="PF03372">
    <property type="entry name" value="Exo_endo_phos"/>
    <property type="match status" value="1"/>
</dbReference>
<dbReference type="InterPro" id="IPR043502">
    <property type="entry name" value="DNA/RNA_pol_sf"/>
</dbReference>
<name>A0A6S7JAH6_PARCT</name>
<sequence>MAGSQTILATSNIPVILNQRLNRTKKHCPRRVNMNNLTYVKCTNRQKNCFVPIKFCLLNTRSINKKELILKDFTVENDIDIFAVTETWLRHDNTFSVAEVCPKGYYFHHIPRKNSRGGGVGVLLKKSIRIKTQSQRKFISFEYIDVTMECSNSRTRMVIIYRPPSSKTNQLTNSQFFDEFCNLMEQLIILPGNLLIAGDFNYYVDNSTNPDTIKFNKILESFNLQQHVNGPTHKKGHTLDLIITRIGDRLVTNIEIHDPMCAEIQYRKLRNINMDSFNEDLGKSNFSSDSELPTIIDQYEKTLEETLQKHAPLKRRTITLRPSAPWYNEEIGKAKRHRRRLERRWRASRLCIDKEIYIKQCQIVNDMIKEAKTTYYSSAISNNKYNQKVLFDTVDKLLHRKPEKCYPTTSSKTELVNNFGDFFSNKIAVLRSDLANISTYDSQLRPAELLTQCVEFRVFQTVTEQEVENIVDANGKRCCELDPIPATILKGCKKTLLPTFTNIINKSLETGCMPVQLKEAMLKPKLKKSNLEFEEHSNFRPISNLKFLSKIIEKAVATQLMEHLVNNNLEEPLQSAYKRFHSAETALLKVQNDILIATDNQKCVVLLLLDMSAAFDTVDHEILLERMSKRFGIKDKVLEWFQSYLQNRTQTVMIDGVKSAAKDLNWGVPQGSVLGPI</sequence>
<dbReference type="SUPFAM" id="SSF56672">
    <property type="entry name" value="DNA/RNA polymerases"/>
    <property type="match status" value="1"/>
</dbReference>
<dbReference type="PROSITE" id="PS50878">
    <property type="entry name" value="RT_POL"/>
    <property type="match status" value="1"/>
</dbReference>
<dbReference type="PANTHER" id="PTHR46670">
    <property type="entry name" value="ENDO/EXONUCLEASE/PHOSPHATASE DOMAIN-CONTAINING PROTEIN"/>
    <property type="match status" value="1"/>
</dbReference>
<dbReference type="AlphaFoldDB" id="A0A6S7JAH6"/>
<gene>
    <name evidence="1" type="ORF">PACLA_8A030398</name>
</gene>
<proteinExistence type="predicted"/>
<dbReference type="Gene3D" id="3.60.10.10">
    <property type="entry name" value="Endonuclease/exonuclease/phosphatase"/>
    <property type="match status" value="1"/>
</dbReference>
<comment type="caution">
    <text evidence="1">The sequence shown here is derived from an EMBL/GenBank/DDBJ whole genome shotgun (WGS) entry which is preliminary data.</text>
</comment>
<accession>A0A6S7JAH6</accession>
<dbReference type="PANTHER" id="PTHR46670:SF3">
    <property type="entry name" value="ENDONUCLEASE_EXONUCLEASE_PHOSPHATASE DOMAIN-CONTAINING PROTEIN"/>
    <property type="match status" value="1"/>
</dbReference>